<reference evidence="2" key="1">
    <citation type="journal article" date="2017" name="Nature">
        <title>The sunflower genome provides insights into oil metabolism, flowering and Asterid evolution.</title>
        <authorList>
            <person name="Badouin H."/>
            <person name="Gouzy J."/>
            <person name="Grassa C.J."/>
            <person name="Murat F."/>
            <person name="Staton S.E."/>
            <person name="Cottret L."/>
            <person name="Lelandais-Briere C."/>
            <person name="Owens G.L."/>
            <person name="Carrere S."/>
            <person name="Mayjonade B."/>
            <person name="Legrand L."/>
            <person name="Gill N."/>
            <person name="Kane N.C."/>
            <person name="Bowers J.E."/>
            <person name="Hubner S."/>
            <person name="Bellec A."/>
            <person name="Berard A."/>
            <person name="Berges H."/>
            <person name="Blanchet N."/>
            <person name="Boniface M.C."/>
            <person name="Brunel D."/>
            <person name="Catrice O."/>
            <person name="Chaidir N."/>
            <person name="Claudel C."/>
            <person name="Donnadieu C."/>
            <person name="Faraut T."/>
            <person name="Fievet G."/>
            <person name="Helmstetter N."/>
            <person name="King M."/>
            <person name="Knapp S.J."/>
            <person name="Lai Z."/>
            <person name="Le Paslier M.C."/>
            <person name="Lippi Y."/>
            <person name="Lorenzon L."/>
            <person name="Mandel J.R."/>
            <person name="Marage G."/>
            <person name="Marchand G."/>
            <person name="Marquand E."/>
            <person name="Bret-Mestries E."/>
            <person name="Morien E."/>
            <person name="Nambeesan S."/>
            <person name="Nguyen T."/>
            <person name="Pegot-Espagnet P."/>
            <person name="Pouilly N."/>
            <person name="Raftis F."/>
            <person name="Sallet E."/>
            <person name="Schiex T."/>
            <person name="Thomas J."/>
            <person name="Vandecasteele C."/>
            <person name="Vares D."/>
            <person name="Vear F."/>
            <person name="Vautrin S."/>
            <person name="Crespi M."/>
            <person name="Mangin B."/>
            <person name="Burke J.M."/>
            <person name="Salse J."/>
            <person name="Munos S."/>
            <person name="Vincourt P."/>
            <person name="Rieseberg L.H."/>
            <person name="Langlade N.B."/>
        </authorList>
    </citation>
    <scope>NUCLEOTIDE SEQUENCE</scope>
    <source>
        <tissue evidence="2">Leaves</tissue>
    </source>
</reference>
<dbReference type="CDD" id="cd22744">
    <property type="entry name" value="OTU"/>
    <property type="match status" value="1"/>
</dbReference>
<dbReference type="Gene3D" id="3.90.70.80">
    <property type="match status" value="1"/>
</dbReference>
<feature type="region of interest" description="Disordered" evidence="1">
    <location>
        <begin position="63"/>
        <end position="165"/>
    </location>
</feature>
<accession>A0A9K3NFQ0</accession>
<reference evidence="2" key="2">
    <citation type="submission" date="2020-06" db="EMBL/GenBank/DDBJ databases">
        <title>Helianthus annuus Genome sequencing and assembly Release 2.</title>
        <authorList>
            <person name="Gouzy J."/>
            <person name="Langlade N."/>
            <person name="Munos S."/>
        </authorList>
    </citation>
    <scope>NUCLEOTIDE SEQUENCE</scope>
    <source>
        <tissue evidence="2">Leaves</tissue>
    </source>
</reference>
<dbReference type="Proteomes" id="UP000215914">
    <property type="component" value="Unassembled WGS sequence"/>
</dbReference>
<proteinExistence type="predicted"/>
<dbReference type="AlphaFoldDB" id="A0A9K3NFQ0"/>
<organism evidence="2 3">
    <name type="scientific">Helianthus annuus</name>
    <name type="common">Common sunflower</name>
    <dbReference type="NCBI Taxonomy" id="4232"/>
    <lineage>
        <taxon>Eukaryota</taxon>
        <taxon>Viridiplantae</taxon>
        <taxon>Streptophyta</taxon>
        <taxon>Embryophyta</taxon>
        <taxon>Tracheophyta</taxon>
        <taxon>Spermatophyta</taxon>
        <taxon>Magnoliopsida</taxon>
        <taxon>eudicotyledons</taxon>
        <taxon>Gunneridae</taxon>
        <taxon>Pentapetalae</taxon>
        <taxon>asterids</taxon>
        <taxon>campanulids</taxon>
        <taxon>Asterales</taxon>
        <taxon>Asteraceae</taxon>
        <taxon>Asteroideae</taxon>
        <taxon>Heliantheae alliance</taxon>
        <taxon>Heliantheae</taxon>
        <taxon>Helianthus</taxon>
    </lineage>
</organism>
<feature type="compositionally biased region" description="Polar residues" evidence="1">
    <location>
        <begin position="74"/>
        <end position="87"/>
    </location>
</feature>
<feature type="compositionally biased region" description="Polar residues" evidence="1">
    <location>
        <begin position="130"/>
        <end position="142"/>
    </location>
</feature>
<comment type="caution">
    <text evidence="2">The sequence shown here is derived from an EMBL/GenBank/DDBJ whole genome shotgun (WGS) entry which is preliminary data.</text>
</comment>
<evidence type="ECO:0000313" key="2">
    <source>
        <dbReference type="EMBL" id="KAF5798619.1"/>
    </source>
</evidence>
<protein>
    <recommendedName>
        <fullName evidence="4">OTU domain-containing protein</fullName>
    </recommendedName>
</protein>
<sequence>MREERPIQLEDIDVFWRKLNFQSCKLIDDDVDVVEELNIVRQQLESHPPAQQKSLMSKIKAVLTPKKSTKKSPVVQQNTRGRPTTKQVQERLDEASRIDEELRRSSLGDANTCFEGSRQSKYNKPRHNSYIPSQASQQSVIRSQKPKASLSRSKSSKKKETGGDHGFPLIIGDEYMGIIERFKSAIPPVFHPYVSCIRDVMPDDHCGFRSVAVGLGMDQSSWELIRRDLVQEMDQNESIWFPIFEAWEEGYFYTHRQGLIWDSVAGCGEDHWMDFPLAGVLIAQTYGIGVHLLTTTMGASSTYFPILSPPANQQPLFITLTHVNENHFIHVKLEGDYPMPPANGLWLTHRRPHTEQWEDMYLPRLEWYTSIMNPPPRSNPSLNYIDSYTEE</sequence>
<keyword evidence="3" id="KW-1185">Reference proteome</keyword>
<gene>
    <name evidence="2" type="ORF">HanXRQr2_Chr07g0295011</name>
</gene>
<evidence type="ECO:0000313" key="3">
    <source>
        <dbReference type="Proteomes" id="UP000215914"/>
    </source>
</evidence>
<feature type="compositionally biased region" description="Basic and acidic residues" evidence="1">
    <location>
        <begin position="88"/>
        <end position="106"/>
    </location>
</feature>
<evidence type="ECO:0000256" key="1">
    <source>
        <dbReference type="SAM" id="MobiDB-lite"/>
    </source>
</evidence>
<dbReference type="Gramene" id="mRNA:HanXRQr2_Chr07g0295011">
    <property type="protein sequence ID" value="mRNA:HanXRQr2_Chr07g0295011"/>
    <property type="gene ID" value="HanXRQr2_Chr07g0295011"/>
</dbReference>
<dbReference type="EMBL" id="MNCJ02000322">
    <property type="protein sequence ID" value="KAF5798619.1"/>
    <property type="molecule type" value="Genomic_DNA"/>
</dbReference>
<evidence type="ECO:0008006" key="4">
    <source>
        <dbReference type="Google" id="ProtNLM"/>
    </source>
</evidence>
<name>A0A9K3NFQ0_HELAN</name>